<comment type="caution">
    <text evidence="1">The sequence shown here is derived from an EMBL/GenBank/DDBJ whole genome shotgun (WGS) entry which is preliminary data.</text>
</comment>
<dbReference type="AlphaFoldDB" id="A0A6B3TVJ6"/>
<evidence type="ECO:0000313" key="1">
    <source>
        <dbReference type="EMBL" id="NEX79677.1"/>
    </source>
</evidence>
<accession>A0A6B3TVJ6</accession>
<keyword evidence="2" id="KW-1185">Reference proteome</keyword>
<protein>
    <submittedName>
        <fullName evidence="1">DUF4912 domain-containing protein</fullName>
    </submittedName>
</protein>
<dbReference type="Pfam" id="PF16258">
    <property type="entry name" value="DUF4912"/>
    <property type="match status" value="1"/>
</dbReference>
<evidence type="ECO:0000313" key="2">
    <source>
        <dbReference type="Proteomes" id="UP000481621"/>
    </source>
</evidence>
<dbReference type="Proteomes" id="UP000481621">
    <property type="component" value="Unassembled WGS sequence"/>
</dbReference>
<proteinExistence type="predicted"/>
<dbReference type="InterPro" id="IPR032585">
    <property type="entry name" value="DUF4912"/>
</dbReference>
<organism evidence="1 2">
    <name type="scientific">Neobacillus thermocopriae</name>
    <dbReference type="NCBI Taxonomy" id="1215031"/>
    <lineage>
        <taxon>Bacteria</taxon>
        <taxon>Bacillati</taxon>
        <taxon>Bacillota</taxon>
        <taxon>Bacilli</taxon>
        <taxon>Bacillales</taxon>
        <taxon>Bacillaceae</taxon>
        <taxon>Neobacillus</taxon>
    </lineage>
</organism>
<sequence>MIQEMPIKGELKAKLVTPQKMFLYWDASDIPKKIIQSFFHLNFDKLVPIVRIYDVTEIIFNGKNAHHFYEVSISYQQGFWFIKGLTANRSYVAELGVYVSETSFFPIFRSTCIHTPSADIPLSNELYQDVLQFKRYEEEPPKWRDYVSTYSYYVEKNRPEENNA</sequence>
<gene>
    <name evidence="1" type="ORF">G4Z05_12505</name>
</gene>
<reference evidence="1" key="1">
    <citation type="submission" date="2020-02" db="EMBL/GenBank/DDBJ databases">
        <title>Bacillus sedimentmangrovi sp. nov., isolated from sediment of the mangrove ecosystem.</title>
        <authorList>
            <person name="Liu G."/>
        </authorList>
    </citation>
    <scope>NUCLEOTIDE SEQUENCE [LARGE SCALE GENOMIC DNA]</scope>
    <source>
        <strain evidence="1">SgZ-7</strain>
    </source>
</reference>
<dbReference type="RefSeq" id="WP_163183271.1">
    <property type="nucleotide sequence ID" value="NZ_JAAIUV010000021.1"/>
</dbReference>
<name>A0A6B3TVJ6_9BACI</name>
<dbReference type="EMBL" id="JAAIUV010000021">
    <property type="protein sequence ID" value="NEX79677.1"/>
    <property type="molecule type" value="Genomic_DNA"/>
</dbReference>